<feature type="transmembrane region" description="Helical" evidence="1">
    <location>
        <begin position="37"/>
        <end position="57"/>
    </location>
</feature>
<gene>
    <name evidence="2" type="ORF">SAMN05216565_103154</name>
</gene>
<proteinExistence type="predicted"/>
<keyword evidence="1" id="KW-0472">Membrane</keyword>
<dbReference type="RefSeq" id="WP_090851795.1">
    <property type="nucleotide sequence ID" value="NZ_FNJU01000003.1"/>
</dbReference>
<evidence type="ECO:0000313" key="2">
    <source>
        <dbReference type="EMBL" id="SDP46027.1"/>
    </source>
</evidence>
<keyword evidence="1" id="KW-0812">Transmembrane</keyword>
<organism evidence="2 3">
    <name type="scientific">Litchfieldia salsa</name>
    <dbReference type="NCBI Taxonomy" id="930152"/>
    <lineage>
        <taxon>Bacteria</taxon>
        <taxon>Bacillati</taxon>
        <taxon>Bacillota</taxon>
        <taxon>Bacilli</taxon>
        <taxon>Bacillales</taxon>
        <taxon>Bacillaceae</taxon>
        <taxon>Litchfieldia</taxon>
    </lineage>
</organism>
<reference evidence="3" key="1">
    <citation type="submission" date="2016-10" db="EMBL/GenBank/DDBJ databases">
        <authorList>
            <person name="Varghese N."/>
            <person name="Submissions S."/>
        </authorList>
    </citation>
    <scope>NUCLEOTIDE SEQUENCE [LARGE SCALE GENOMIC DNA]</scope>
    <source>
        <strain evidence="3">IBRC-M10078</strain>
    </source>
</reference>
<keyword evidence="3" id="KW-1185">Reference proteome</keyword>
<keyword evidence="1" id="KW-1133">Transmembrane helix</keyword>
<protein>
    <submittedName>
        <fullName evidence="2">Uncharacterized protein</fullName>
    </submittedName>
</protein>
<dbReference type="Proteomes" id="UP000199159">
    <property type="component" value="Unassembled WGS sequence"/>
</dbReference>
<evidence type="ECO:0000313" key="3">
    <source>
        <dbReference type="Proteomes" id="UP000199159"/>
    </source>
</evidence>
<sequence length="111" mass="13130">MYFETLPSWFWVIYYLFLLTTLGSAIFCIVKKTMRSLSFLSIVFSITVPIVSMLNSIERANEANEFEHLISQLQLGAVWSIFTIAGYLYLVVWWILFFFKRRSKNRVIILN</sequence>
<dbReference type="EMBL" id="FNJU01000003">
    <property type="protein sequence ID" value="SDP46027.1"/>
    <property type="molecule type" value="Genomic_DNA"/>
</dbReference>
<dbReference type="AlphaFoldDB" id="A0A1H0SW66"/>
<feature type="transmembrane region" description="Helical" evidence="1">
    <location>
        <begin position="77"/>
        <end position="99"/>
    </location>
</feature>
<dbReference type="STRING" id="930152.SAMN05216565_103154"/>
<evidence type="ECO:0000256" key="1">
    <source>
        <dbReference type="SAM" id="Phobius"/>
    </source>
</evidence>
<name>A0A1H0SW66_9BACI</name>
<accession>A0A1H0SW66</accession>
<feature type="transmembrane region" description="Helical" evidence="1">
    <location>
        <begin position="12"/>
        <end position="30"/>
    </location>
</feature>
<dbReference type="OrthoDB" id="2645556at2"/>